<reference evidence="1 2" key="1">
    <citation type="journal article" date="2010" name="Proc. Natl. Acad. Sci. U.S.A.">
        <title>Enigmatic, ultrasmall, uncultivated Archaea.</title>
        <authorList>
            <person name="Baker B.J."/>
            <person name="Comolli L.R."/>
            <person name="Dick G.J."/>
            <person name="Hauser L.J."/>
            <person name="Hyatt D."/>
            <person name="Dill B.D."/>
            <person name="Land M.L."/>
            <person name="Verberkmoes N.C."/>
            <person name="Hettich R.L."/>
            <person name="Banfield J.F."/>
        </authorList>
    </citation>
    <scope>NUCLEOTIDE SEQUENCE [LARGE SCALE GENOMIC DNA]</scope>
</reference>
<accession>D6GVQ9</accession>
<proteinExistence type="predicted"/>
<gene>
    <name evidence="1" type="ORF">BJBARM5_0572</name>
</gene>
<dbReference type="EMBL" id="GG745555">
    <property type="protein sequence ID" value="EFD92719.1"/>
    <property type="molecule type" value="Genomic_DNA"/>
</dbReference>
<protein>
    <submittedName>
        <fullName evidence="1">Uncharacterized protein</fullName>
    </submittedName>
</protein>
<evidence type="ECO:0000313" key="1">
    <source>
        <dbReference type="EMBL" id="EFD92719.1"/>
    </source>
</evidence>
<dbReference type="Proteomes" id="UP000009376">
    <property type="component" value="Unassembled WGS sequence"/>
</dbReference>
<organism evidence="1 2">
    <name type="scientific">Candidatus Parvarchaeum acidophilus ARMAN-5</name>
    <dbReference type="NCBI Taxonomy" id="662762"/>
    <lineage>
        <taxon>Archaea</taxon>
        <taxon>Candidatus Parvarchaeota</taxon>
        <taxon>Candidatus Parvarchaeum</taxon>
    </lineage>
</organism>
<name>D6GVQ9_PARA5</name>
<evidence type="ECO:0000313" key="2">
    <source>
        <dbReference type="Proteomes" id="UP000009376"/>
    </source>
</evidence>
<dbReference type="AlphaFoldDB" id="D6GVQ9"/>
<sequence length="73" mass="8357">MEKKEENGIYDAIRGVLDVIKDTMQEQKDKPKKISVNLDSLRISMSGLKYPINISAKVDLDFSGKKEENKEKK</sequence>